<dbReference type="InterPro" id="IPR025634">
    <property type="entry name" value="DUF4292"/>
</dbReference>
<dbReference type="OrthoDB" id="1494481at2"/>
<comment type="caution">
    <text evidence="1">The sequence shown here is derived from an EMBL/GenBank/DDBJ whole genome shotgun (WGS) entry which is preliminary data.</text>
</comment>
<dbReference type="RefSeq" id="WP_130023000.1">
    <property type="nucleotide sequence ID" value="NZ_SEWF01000035.1"/>
</dbReference>
<protein>
    <submittedName>
        <fullName evidence="1">DUF4292 domain-containing protein</fullName>
    </submittedName>
</protein>
<reference evidence="1 2" key="1">
    <citation type="submission" date="2019-02" db="EMBL/GenBank/DDBJ databases">
        <title>Bacterial novel species Emticicia sp. 17J42-9 isolated from soil.</title>
        <authorList>
            <person name="Jung H.-Y."/>
        </authorList>
    </citation>
    <scope>NUCLEOTIDE SEQUENCE [LARGE SCALE GENOMIC DNA]</scope>
    <source>
        <strain evidence="1 2">17J42-9</strain>
    </source>
</reference>
<organism evidence="1 2">
    <name type="scientific">Emticicia agri</name>
    <dbReference type="NCBI Taxonomy" id="2492393"/>
    <lineage>
        <taxon>Bacteria</taxon>
        <taxon>Pseudomonadati</taxon>
        <taxon>Bacteroidota</taxon>
        <taxon>Cytophagia</taxon>
        <taxon>Cytophagales</taxon>
        <taxon>Leadbetterellaceae</taxon>
        <taxon>Emticicia</taxon>
    </lineage>
</organism>
<evidence type="ECO:0000313" key="2">
    <source>
        <dbReference type="Proteomes" id="UP000293162"/>
    </source>
</evidence>
<dbReference type="Pfam" id="PF14125">
    <property type="entry name" value="DUF4292"/>
    <property type="match status" value="1"/>
</dbReference>
<dbReference type="EMBL" id="SEWF01000035">
    <property type="protein sequence ID" value="RYU93899.1"/>
    <property type="molecule type" value="Genomic_DNA"/>
</dbReference>
<accession>A0A4Q5LWF6</accession>
<dbReference type="PROSITE" id="PS51257">
    <property type="entry name" value="PROKAR_LIPOPROTEIN"/>
    <property type="match status" value="1"/>
</dbReference>
<keyword evidence="2" id="KW-1185">Reference proteome</keyword>
<dbReference type="AlphaFoldDB" id="A0A4Q5LWF6"/>
<name>A0A4Q5LWF6_9BACT</name>
<evidence type="ECO:0000313" key="1">
    <source>
        <dbReference type="EMBL" id="RYU93899.1"/>
    </source>
</evidence>
<dbReference type="Proteomes" id="UP000293162">
    <property type="component" value="Unassembled WGS sequence"/>
</dbReference>
<gene>
    <name evidence="1" type="ORF">EWM59_19865</name>
</gene>
<proteinExistence type="predicted"/>
<sequence length="242" mass="28195">MRKLLLLMSKVRIFIIFVPLLSSCRNSENHKVNAETIITQSLDAVGQKASRDKIETIIAFANCTSPKGNYTTQIHTSAKGYSYFKQTYSYNPQDFEVKIYNNTKGFVVGDSTQPLTKEAIFAIKSHEFYNLILDIHERFNDFSEPEELKADKQPVYRIAAKDELNHLSLLFFDKRTGFLNEIHLQNPENEKELLIIRFSDWKKVDDLQLPTHILINQSEKLYTFDFTQIRFNAPDFEKITLK</sequence>